<reference evidence="1 2" key="1">
    <citation type="journal article" date="2016" name="ISME J.">
        <title>Chasing the elusive Euryarchaeota class WSA2: genomes reveal a uniquely fastidious methyl-reducing methanogen.</title>
        <authorList>
            <person name="Nobu M.K."/>
            <person name="Narihiro T."/>
            <person name="Kuroda K."/>
            <person name="Mei R."/>
            <person name="Liu W.T."/>
        </authorList>
    </citation>
    <scope>NUCLEOTIDE SEQUENCE [LARGE SCALE GENOMIC DNA]</scope>
    <source>
        <strain evidence="1">U1lsi0528_Bin089</strain>
    </source>
</reference>
<proteinExistence type="predicted"/>
<sequence>MITVVFLRGKKIVEVEASSVAEIVSKLSIIREQYVFIKNGKIVCEDESLSDGDTLELFPVASGG</sequence>
<dbReference type="Proteomes" id="UP000075578">
    <property type="component" value="Unassembled WGS sequence"/>
</dbReference>
<dbReference type="InterPro" id="IPR016155">
    <property type="entry name" value="Mopterin_synth/thiamin_S_b"/>
</dbReference>
<organism evidence="1 2">
    <name type="scientific">Candidatus Methanofastidiosum methylothiophilum</name>
    <dbReference type="NCBI Taxonomy" id="1705564"/>
    <lineage>
        <taxon>Archaea</taxon>
        <taxon>Methanobacteriati</taxon>
        <taxon>Methanobacteriota</taxon>
        <taxon>Stenosarchaea group</taxon>
        <taxon>Candidatus Methanofastidiosia</taxon>
        <taxon>Candidatus Methanofastidiosales</taxon>
        <taxon>Candidatus Methanofastidiosaceae</taxon>
        <taxon>Candidatus Methanofastidiosum</taxon>
    </lineage>
</organism>
<dbReference type="AlphaFoldDB" id="A0A150IVY3"/>
<gene>
    <name evidence="1" type="ORF">AMQ74_01474</name>
</gene>
<dbReference type="InterPro" id="IPR003749">
    <property type="entry name" value="ThiS/MoaD-like"/>
</dbReference>
<evidence type="ECO:0000313" key="2">
    <source>
        <dbReference type="Proteomes" id="UP000075578"/>
    </source>
</evidence>
<accession>A0A150IVY3</accession>
<dbReference type="SUPFAM" id="SSF54285">
    <property type="entry name" value="MoaD/ThiS"/>
    <property type="match status" value="1"/>
</dbReference>
<comment type="caution">
    <text evidence="1">The sequence shown here is derived from an EMBL/GenBank/DDBJ whole genome shotgun (WGS) entry which is preliminary data.</text>
</comment>
<protein>
    <recommendedName>
        <fullName evidence="3">ThiS family protein</fullName>
    </recommendedName>
</protein>
<evidence type="ECO:0008006" key="3">
    <source>
        <dbReference type="Google" id="ProtNLM"/>
    </source>
</evidence>
<dbReference type="Gene3D" id="3.10.20.30">
    <property type="match status" value="1"/>
</dbReference>
<name>A0A150IVY3_9EURY</name>
<dbReference type="Pfam" id="PF02597">
    <property type="entry name" value="ThiS"/>
    <property type="match status" value="1"/>
</dbReference>
<evidence type="ECO:0000313" key="1">
    <source>
        <dbReference type="EMBL" id="KYC49147.1"/>
    </source>
</evidence>
<dbReference type="EMBL" id="LNGD01000113">
    <property type="protein sequence ID" value="KYC49147.1"/>
    <property type="molecule type" value="Genomic_DNA"/>
</dbReference>
<dbReference type="InterPro" id="IPR012675">
    <property type="entry name" value="Beta-grasp_dom_sf"/>
</dbReference>